<dbReference type="AlphaFoldDB" id="A0A212PYU0"/>
<dbReference type="GO" id="GO:0003677">
    <property type="term" value="F:DNA binding"/>
    <property type="evidence" value="ECO:0007669"/>
    <property type="project" value="UniProtKB-KW"/>
</dbReference>
<dbReference type="Proteomes" id="UP000198418">
    <property type="component" value="Unassembled WGS sequence"/>
</dbReference>
<dbReference type="OrthoDB" id="5801306at2"/>
<dbReference type="InterPro" id="IPR008893">
    <property type="entry name" value="WGR_domain"/>
</dbReference>
<evidence type="ECO:0000313" key="2">
    <source>
        <dbReference type="EMBL" id="SNB52281.1"/>
    </source>
</evidence>
<dbReference type="InterPro" id="IPR049809">
    <property type="entry name" value="YehF/YfeS-like_WGR"/>
</dbReference>
<organism evidence="2 3">
    <name type="scientific">Rhodoblastus acidophilus</name>
    <name type="common">Rhodopseudomonas acidophila</name>
    <dbReference type="NCBI Taxonomy" id="1074"/>
    <lineage>
        <taxon>Bacteria</taxon>
        <taxon>Pseudomonadati</taxon>
        <taxon>Pseudomonadota</taxon>
        <taxon>Alphaproteobacteria</taxon>
        <taxon>Hyphomicrobiales</taxon>
        <taxon>Rhodoblastaceae</taxon>
        <taxon>Rhodoblastus</taxon>
    </lineage>
</organism>
<keyword evidence="2" id="KW-0238">DNA-binding</keyword>
<feature type="domain" description="WGR" evidence="1">
    <location>
        <begin position="1"/>
        <end position="84"/>
    </location>
</feature>
<reference evidence="3" key="1">
    <citation type="submission" date="2017-06" db="EMBL/GenBank/DDBJ databases">
        <authorList>
            <person name="Varghese N."/>
            <person name="Submissions S."/>
        </authorList>
    </citation>
    <scope>NUCLEOTIDE SEQUENCE [LARGE SCALE GENOMIC DNA]</scope>
    <source>
        <strain evidence="3">DSM 137</strain>
    </source>
</reference>
<dbReference type="Gene3D" id="2.20.140.10">
    <property type="entry name" value="WGR domain"/>
    <property type="match status" value="1"/>
</dbReference>
<evidence type="ECO:0000259" key="1">
    <source>
        <dbReference type="PROSITE" id="PS51977"/>
    </source>
</evidence>
<dbReference type="SUPFAM" id="SSF142921">
    <property type="entry name" value="WGR domain-like"/>
    <property type="match status" value="1"/>
</dbReference>
<gene>
    <name evidence="2" type="ORF">SAMN06265338_101221</name>
</gene>
<dbReference type="SMART" id="SM00773">
    <property type="entry name" value="WGR"/>
    <property type="match status" value="1"/>
</dbReference>
<evidence type="ECO:0000313" key="3">
    <source>
        <dbReference type="Proteomes" id="UP000198418"/>
    </source>
</evidence>
<sequence length="84" mass="9769">MSDPPLHLERIDASRNMWRYYQLAVHPTLFGEHALVRSWGRIGAPGRRKIMTFSELDAARRAFMRLEAAKRRRGYVEVQPDTAS</sequence>
<dbReference type="InterPro" id="IPR036930">
    <property type="entry name" value="WGR_dom_sf"/>
</dbReference>
<accession>A0A212PYU0</accession>
<name>A0A212PYU0_RHOAC</name>
<keyword evidence="3" id="KW-1185">Reference proteome</keyword>
<protein>
    <submittedName>
        <fullName evidence="2">WGR domain-containing protein, predicted DNA-binding domain in MolR</fullName>
    </submittedName>
</protein>
<dbReference type="CDD" id="cd07996">
    <property type="entry name" value="WGR_MMR_like"/>
    <property type="match status" value="1"/>
</dbReference>
<dbReference type="EMBL" id="FYDG01000001">
    <property type="protein sequence ID" value="SNB52281.1"/>
    <property type="molecule type" value="Genomic_DNA"/>
</dbReference>
<dbReference type="RefSeq" id="WP_088518719.1">
    <property type="nucleotide sequence ID" value="NZ_FYDG01000001.1"/>
</dbReference>
<proteinExistence type="predicted"/>
<dbReference type="Pfam" id="PF05406">
    <property type="entry name" value="WGR"/>
    <property type="match status" value="1"/>
</dbReference>
<dbReference type="PROSITE" id="PS51977">
    <property type="entry name" value="WGR"/>
    <property type="match status" value="1"/>
</dbReference>